<gene>
    <name evidence="1" type="ORF">HPB50_000287</name>
</gene>
<reference evidence="1" key="1">
    <citation type="submission" date="2020-05" db="EMBL/GenBank/DDBJ databases">
        <title>Large-scale comparative analyses of tick genomes elucidate their genetic diversity and vector capacities.</title>
        <authorList>
            <person name="Jia N."/>
            <person name="Wang J."/>
            <person name="Shi W."/>
            <person name="Du L."/>
            <person name="Sun Y."/>
            <person name="Zhan W."/>
            <person name="Jiang J."/>
            <person name="Wang Q."/>
            <person name="Zhang B."/>
            <person name="Ji P."/>
            <person name="Sakyi L.B."/>
            <person name="Cui X."/>
            <person name="Yuan T."/>
            <person name="Jiang B."/>
            <person name="Yang W."/>
            <person name="Lam T.T.-Y."/>
            <person name="Chang Q."/>
            <person name="Ding S."/>
            <person name="Wang X."/>
            <person name="Zhu J."/>
            <person name="Ruan X."/>
            <person name="Zhao L."/>
            <person name="Wei J."/>
            <person name="Que T."/>
            <person name="Du C."/>
            <person name="Cheng J."/>
            <person name="Dai P."/>
            <person name="Han X."/>
            <person name="Huang E."/>
            <person name="Gao Y."/>
            <person name="Liu J."/>
            <person name="Shao H."/>
            <person name="Ye R."/>
            <person name="Li L."/>
            <person name="Wei W."/>
            <person name="Wang X."/>
            <person name="Wang C."/>
            <person name="Yang T."/>
            <person name="Huo Q."/>
            <person name="Li W."/>
            <person name="Guo W."/>
            <person name="Chen H."/>
            <person name="Zhou L."/>
            <person name="Ni X."/>
            <person name="Tian J."/>
            <person name="Zhou Y."/>
            <person name="Sheng Y."/>
            <person name="Liu T."/>
            <person name="Pan Y."/>
            <person name="Xia L."/>
            <person name="Li J."/>
            <person name="Zhao F."/>
            <person name="Cao W."/>
        </authorList>
    </citation>
    <scope>NUCLEOTIDE SEQUENCE</scope>
    <source>
        <strain evidence="1">Hyas-2018</strain>
    </source>
</reference>
<protein>
    <submittedName>
        <fullName evidence="1">Uncharacterized protein</fullName>
    </submittedName>
</protein>
<comment type="caution">
    <text evidence="1">The sequence shown here is derived from an EMBL/GenBank/DDBJ whole genome shotgun (WGS) entry which is preliminary data.</text>
</comment>
<accession>A0ACB7S414</accession>
<keyword evidence="2" id="KW-1185">Reference proteome</keyword>
<dbReference type="Proteomes" id="UP000821845">
    <property type="component" value="Chromosome 5"/>
</dbReference>
<evidence type="ECO:0000313" key="1">
    <source>
        <dbReference type="EMBL" id="KAH6929470.1"/>
    </source>
</evidence>
<dbReference type="EMBL" id="CM023485">
    <property type="protein sequence ID" value="KAH6929470.1"/>
    <property type="molecule type" value="Genomic_DNA"/>
</dbReference>
<organism evidence="1 2">
    <name type="scientific">Hyalomma asiaticum</name>
    <name type="common">Tick</name>
    <dbReference type="NCBI Taxonomy" id="266040"/>
    <lineage>
        <taxon>Eukaryota</taxon>
        <taxon>Metazoa</taxon>
        <taxon>Ecdysozoa</taxon>
        <taxon>Arthropoda</taxon>
        <taxon>Chelicerata</taxon>
        <taxon>Arachnida</taxon>
        <taxon>Acari</taxon>
        <taxon>Parasitiformes</taxon>
        <taxon>Ixodida</taxon>
        <taxon>Ixodoidea</taxon>
        <taxon>Ixodidae</taxon>
        <taxon>Hyalomminae</taxon>
        <taxon>Hyalomma</taxon>
    </lineage>
</organism>
<name>A0ACB7S414_HYAAI</name>
<proteinExistence type="predicted"/>
<sequence length="265" mass="28177">MRFPELVAASTTASAERSDTMMSAFYRKAVSVSEDDGGEAATGSGYRQKMSPRRSFMIADILTAAPGTSLADSPLCLGPSPMHVRGSAATSQGSAVTGPTCLQTPPMGPMYSQGSAVAAFLPAAHFIGKSIEQGSFLLSPGLAFPSLFGCSCEPGSRPCRRRKARTVFSDQQLHGLEKRFEAQRYLSTPERLELATALSLSETQVKTWFQNRRMKHKKQMRKVGEDSSSTAAATRHALTDDSNPGSCGSDLDGELDVVGDGGTAR</sequence>
<evidence type="ECO:0000313" key="2">
    <source>
        <dbReference type="Proteomes" id="UP000821845"/>
    </source>
</evidence>